<dbReference type="PROSITE" id="PS50039">
    <property type="entry name" value="FORK_HEAD_3"/>
    <property type="match status" value="1"/>
</dbReference>
<dbReference type="Gene3D" id="2.60.200.20">
    <property type="match status" value="1"/>
</dbReference>
<feature type="domain" description="Fork-head" evidence="9">
    <location>
        <begin position="349"/>
        <end position="444"/>
    </location>
</feature>
<keyword evidence="2" id="KW-0805">Transcription regulation</keyword>
<protein>
    <submittedName>
        <fullName evidence="10">Uncharacterized protein</fullName>
    </submittedName>
</protein>
<feature type="compositionally biased region" description="Acidic residues" evidence="7">
    <location>
        <begin position="56"/>
        <end position="68"/>
    </location>
</feature>
<evidence type="ECO:0000256" key="4">
    <source>
        <dbReference type="ARBA" id="ARBA00023163"/>
    </source>
</evidence>
<dbReference type="SMART" id="SM00240">
    <property type="entry name" value="FHA"/>
    <property type="match status" value="1"/>
</dbReference>
<sequence length="865" mass="95278">MPASGRRRARPKETQHEAETAEITTPSRKRRRVNGNNDSKAAPAASARAMRRASAESDETIENQLDDPEAESAQLYDIAEEIIRHLRVATYEVGVAIDHNNQVVEQSAQAFAKIAGRTWTYYVSNLSVVIGRPNVKLKSPGNAVGEVAHQDMQVDIDLGPDQQVSRLHAEIAYDQEREQWFVIVNGRNGLVVDEQRLERGEKLYLRSGNVITVLGTQMMFMLPNEPPHVHHVIRKALLADEDDEEADMADEKPLPLPYSGSFKPRGRPPTAHQQTSSQPARPPPQQSSTRAAQTLAALSSSQPMPGTPLQRSHEQPQPKSKPSPAYARGMTLESTEEVDYSADSAKDIKPPHSYAQMIGQAIMSSQDENATLARIYEFIKEKYAFFRFGGGGWQNSIRHNLSLSKHFEKIPRRTDEPGKGMKWQIVPEHRAEYMKKNFHDNRRAVRRVGSSSPRSPAANIGPSTQTERLLSAIKTGGATSADRPPPRSTTPPLTGFARQPFPAQTESFTPDRGPRPGNLQTSNLPNGNGVGPVSAHSESFTPTFDRGLEPPQSALTHRAPTSAGLDGTHETAVDSPTAFRHGTGAYDGAASSMLFTPMPQRMAPKQTMLSTIKAPSHYARELFSSPAPFWKYVDLGSTPPRPQPNFGSSPEKHASVDVDDDDEEDEDEESATATAGDKKNEEEDEEEEGTSEPVGIQPSSPPPAHIGSEGPDESPSRTISRPVSRRDGPLVRGLEPMPKFAPPAQPKFGLNPSINGPAFSLYSADVNGDDDDEEKGIDLANQGISEDWIFPSIIEWIDANFFCFCNLSPTAAYRGRTQVRNCGSAGSSLEREIKHEIERETKREIAREIEHEIKDEIKPEIKREI</sequence>
<dbReference type="Pfam" id="PF00498">
    <property type="entry name" value="FHA"/>
    <property type="match status" value="1"/>
</dbReference>
<feature type="region of interest" description="Disordered" evidence="7">
    <location>
        <begin position="445"/>
        <end position="587"/>
    </location>
</feature>
<feature type="compositionally biased region" description="Low complexity" evidence="7">
    <location>
        <begin position="447"/>
        <end position="458"/>
    </location>
</feature>
<evidence type="ECO:0000256" key="5">
    <source>
        <dbReference type="ARBA" id="ARBA00023242"/>
    </source>
</evidence>
<proteinExistence type="predicted"/>
<accession>A0A8H3UL86</accession>
<feature type="region of interest" description="Disordered" evidence="7">
    <location>
        <begin position="243"/>
        <end position="327"/>
    </location>
</feature>
<feature type="region of interest" description="Disordered" evidence="7">
    <location>
        <begin position="1"/>
        <end position="68"/>
    </location>
</feature>
<dbReference type="PROSITE" id="PS00657">
    <property type="entry name" value="FORK_HEAD_1"/>
    <property type="match status" value="1"/>
</dbReference>
<dbReference type="GO" id="GO:0005634">
    <property type="term" value="C:nucleus"/>
    <property type="evidence" value="ECO:0007669"/>
    <property type="project" value="UniProtKB-SubCell"/>
</dbReference>
<feature type="compositionally biased region" description="Low complexity" evidence="7">
    <location>
        <begin position="286"/>
        <end position="302"/>
    </location>
</feature>
<dbReference type="PROSITE" id="PS00658">
    <property type="entry name" value="FORK_HEAD_2"/>
    <property type="match status" value="1"/>
</dbReference>
<dbReference type="GO" id="GO:0000981">
    <property type="term" value="F:DNA-binding transcription factor activity, RNA polymerase II-specific"/>
    <property type="evidence" value="ECO:0007669"/>
    <property type="project" value="TreeGrafter"/>
</dbReference>
<feature type="region of interest" description="Disordered" evidence="7">
    <location>
        <begin position="640"/>
        <end position="736"/>
    </location>
</feature>
<comment type="subcellular location">
    <subcellularLocation>
        <location evidence="1 6">Nucleus</location>
    </subcellularLocation>
</comment>
<feature type="domain" description="FHA" evidence="8">
    <location>
        <begin position="128"/>
        <end position="197"/>
    </location>
</feature>
<dbReference type="PANTHER" id="PTHR45881:SF1">
    <property type="entry name" value="FORK HEAD PROTEIN HOMOLOG 2"/>
    <property type="match status" value="1"/>
</dbReference>
<dbReference type="InterPro" id="IPR036388">
    <property type="entry name" value="WH-like_DNA-bd_sf"/>
</dbReference>
<evidence type="ECO:0000313" key="10">
    <source>
        <dbReference type="EMBL" id="KAE9971593.1"/>
    </source>
</evidence>
<feature type="compositionally biased region" description="Basic residues" evidence="7">
    <location>
        <begin position="1"/>
        <end position="10"/>
    </location>
</feature>
<dbReference type="Proteomes" id="UP000447873">
    <property type="component" value="Unassembled WGS sequence"/>
</dbReference>
<feature type="compositionally biased region" description="Acidic residues" evidence="7">
    <location>
        <begin position="657"/>
        <end position="670"/>
    </location>
</feature>
<dbReference type="Gene3D" id="1.10.10.10">
    <property type="entry name" value="Winged helix-like DNA-binding domain superfamily/Winged helix DNA-binding domain"/>
    <property type="match status" value="1"/>
</dbReference>
<dbReference type="SUPFAM" id="SSF46785">
    <property type="entry name" value="Winged helix' DNA-binding domain"/>
    <property type="match status" value="1"/>
</dbReference>
<evidence type="ECO:0000256" key="1">
    <source>
        <dbReference type="ARBA" id="ARBA00004123"/>
    </source>
</evidence>
<dbReference type="SMART" id="SM00339">
    <property type="entry name" value="FH"/>
    <property type="match status" value="1"/>
</dbReference>
<feature type="DNA-binding region" description="Fork-head" evidence="6">
    <location>
        <begin position="349"/>
        <end position="444"/>
    </location>
</feature>
<dbReference type="InterPro" id="IPR008984">
    <property type="entry name" value="SMAD_FHA_dom_sf"/>
</dbReference>
<evidence type="ECO:0000259" key="8">
    <source>
        <dbReference type="PROSITE" id="PS50006"/>
    </source>
</evidence>
<keyword evidence="5 6" id="KW-0539">Nucleus</keyword>
<dbReference type="InterPro" id="IPR001766">
    <property type="entry name" value="Fork_head_dom"/>
</dbReference>
<evidence type="ECO:0000259" key="9">
    <source>
        <dbReference type="PROSITE" id="PS50039"/>
    </source>
</evidence>
<organism evidence="10 11">
    <name type="scientific">Venturia inaequalis</name>
    <name type="common">Apple scab fungus</name>
    <dbReference type="NCBI Taxonomy" id="5025"/>
    <lineage>
        <taxon>Eukaryota</taxon>
        <taxon>Fungi</taxon>
        <taxon>Dikarya</taxon>
        <taxon>Ascomycota</taxon>
        <taxon>Pezizomycotina</taxon>
        <taxon>Dothideomycetes</taxon>
        <taxon>Pleosporomycetidae</taxon>
        <taxon>Venturiales</taxon>
        <taxon>Venturiaceae</taxon>
        <taxon>Venturia</taxon>
    </lineage>
</organism>
<dbReference type="CDD" id="cd22701">
    <property type="entry name" value="FHA_FKH1-like"/>
    <property type="match status" value="1"/>
</dbReference>
<dbReference type="PRINTS" id="PR00053">
    <property type="entry name" value="FORKHEAD"/>
</dbReference>
<dbReference type="CDD" id="cd00059">
    <property type="entry name" value="FH_FOX"/>
    <property type="match status" value="1"/>
</dbReference>
<evidence type="ECO:0000313" key="11">
    <source>
        <dbReference type="Proteomes" id="UP000447873"/>
    </source>
</evidence>
<dbReference type="InterPro" id="IPR030456">
    <property type="entry name" value="TF_fork_head_CS_2"/>
</dbReference>
<dbReference type="InterPro" id="IPR036390">
    <property type="entry name" value="WH_DNA-bd_sf"/>
</dbReference>
<evidence type="ECO:0000256" key="7">
    <source>
        <dbReference type="SAM" id="MobiDB-lite"/>
    </source>
</evidence>
<dbReference type="InterPro" id="IPR018122">
    <property type="entry name" value="TF_fork_head_CS_1"/>
</dbReference>
<dbReference type="EMBL" id="WNWS01000294">
    <property type="protein sequence ID" value="KAE9971593.1"/>
    <property type="molecule type" value="Genomic_DNA"/>
</dbReference>
<dbReference type="PROSITE" id="PS50006">
    <property type="entry name" value="FHA_DOMAIN"/>
    <property type="match status" value="1"/>
</dbReference>
<name>A0A8H3UL86_VENIN</name>
<evidence type="ECO:0000256" key="2">
    <source>
        <dbReference type="ARBA" id="ARBA00023015"/>
    </source>
</evidence>
<comment type="caution">
    <text evidence="10">The sequence shown here is derived from an EMBL/GenBank/DDBJ whole genome shotgun (WGS) entry which is preliminary data.</text>
</comment>
<evidence type="ECO:0000256" key="3">
    <source>
        <dbReference type="ARBA" id="ARBA00023125"/>
    </source>
</evidence>
<dbReference type="PANTHER" id="PTHR45881">
    <property type="entry name" value="CHECKPOINT SUPPRESSOR 1-LIKE, ISOFORM A-RELATED"/>
    <property type="match status" value="1"/>
</dbReference>
<gene>
    <name evidence="10" type="ORF">EG328_005504</name>
</gene>
<keyword evidence="4" id="KW-0804">Transcription</keyword>
<dbReference type="GO" id="GO:0000978">
    <property type="term" value="F:RNA polymerase II cis-regulatory region sequence-specific DNA binding"/>
    <property type="evidence" value="ECO:0007669"/>
    <property type="project" value="TreeGrafter"/>
</dbReference>
<keyword evidence="3 6" id="KW-0238">DNA-binding</keyword>
<dbReference type="Pfam" id="PF00250">
    <property type="entry name" value="Forkhead"/>
    <property type="match status" value="1"/>
</dbReference>
<reference evidence="10 11" key="1">
    <citation type="submission" date="2018-12" db="EMBL/GenBank/DDBJ databases">
        <title>Venturia inaequalis Genome Resource.</title>
        <authorList>
            <person name="Lichtner F.J."/>
        </authorList>
    </citation>
    <scope>NUCLEOTIDE SEQUENCE [LARGE SCALE GENOMIC DNA]</scope>
    <source>
        <strain evidence="10 11">120213</strain>
    </source>
</reference>
<evidence type="ECO:0000256" key="6">
    <source>
        <dbReference type="PROSITE-ProRule" id="PRU00089"/>
    </source>
</evidence>
<dbReference type="AlphaFoldDB" id="A0A8H3UL86"/>
<feature type="compositionally biased region" description="Low complexity" evidence="7">
    <location>
        <begin position="39"/>
        <end position="48"/>
    </location>
</feature>
<dbReference type="InterPro" id="IPR000253">
    <property type="entry name" value="FHA_dom"/>
</dbReference>
<dbReference type="SUPFAM" id="SSF49879">
    <property type="entry name" value="SMAD/FHA domain"/>
    <property type="match status" value="1"/>
</dbReference>